<dbReference type="EMBL" id="SBAP01000026">
    <property type="protein sequence ID" value="RXZ68568.1"/>
    <property type="molecule type" value="Genomic_DNA"/>
</dbReference>
<accession>A0A4Q2KSV3</accession>
<dbReference type="AlphaFoldDB" id="A0A4Q2KSV3"/>
<sequence>MIRNERLCELENKKSKLTLDEMKELEMLRNAFDRRQEYIVKIYDGTINKDEYAEYLKVCELLQDDRILKPGDKPRGLSLREKWRADEKILSVNR</sequence>
<comment type="caution">
    <text evidence="1">The sequence shown here is derived from an EMBL/GenBank/DDBJ whole genome shotgun (WGS) entry which is preliminary data.</text>
</comment>
<evidence type="ECO:0000313" key="2">
    <source>
        <dbReference type="Proteomes" id="UP000289216"/>
    </source>
</evidence>
<evidence type="ECO:0000313" key="1">
    <source>
        <dbReference type="EMBL" id="RXZ68568.1"/>
    </source>
</evidence>
<name>A0A4Q2KSV3_9FUSO</name>
<protein>
    <submittedName>
        <fullName evidence="1">Uncharacterized protein</fullName>
    </submittedName>
</protein>
<proteinExistence type="predicted"/>
<organism evidence="1 2">
    <name type="scientific">Fusobacterium necrophorum</name>
    <dbReference type="NCBI Taxonomy" id="859"/>
    <lineage>
        <taxon>Bacteria</taxon>
        <taxon>Fusobacteriati</taxon>
        <taxon>Fusobacteriota</taxon>
        <taxon>Fusobacteriia</taxon>
        <taxon>Fusobacteriales</taxon>
        <taxon>Fusobacteriaceae</taxon>
        <taxon>Fusobacterium</taxon>
    </lineage>
</organism>
<dbReference type="RefSeq" id="WP_129491623.1">
    <property type="nucleotide sequence ID" value="NZ_SBAP01000026.1"/>
</dbReference>
<dbReference type="Proteomes" id="UP000289216">
    <property type="component" value="Unassembled WGS sequence"/>
</dbReference>
<reference evidence="1 2" key="1">
    <citation type="submission" date="2019-01" db="EMBL/GenBank/DDBJ databases">
        <title>Fusobacterium necrophorum Isolated From the Uterus of Dairy Cows.</title>
        <authorList>
            <person name="Francis A.M."/>
        </authorList>
    </citation>
    <scope>NUCLEOTIDE SEQUENCE [LARGE SCALE GENOMIC DNA]</scope>
    <source>
        <strain evidence="1 2">KG35</strain>
    </source>
</reference>
<gene>
    <name evidence="1" type="ORF">EPT53_09435</name>
</gene>